<name>A0A0A1U6Q9_ENTIV</name>
<dbReference type="GO" id="GO:0007265">
    <property type="term" value="P:Ras protein signal transduction"/>
    <property type="evidence" value="ECO:0007669"/>
    <property type="project" value="TreeGrafter"/>
</dbReference>
<keyword evidence="1 2" id="KW-0344">Guanine-nucleotide releasing factor</keyword>
<dbReference type="SMART" id="SM00147">
    <property type="entry name" value="RasGEF"/>
    <property type="match status" value="1"/>
</dbReference>
<dbReference type="InterPro" id="IPR023578">
    <property type="entry name" value="Ras_GEF_dom_sf"/>
</dbReference>
<dbReference type="GeneID" id="14889013"/>
<dbReference type="KEGG" id="eiv:EIN_403290"/>
<dbReference type="InterPro" id="IPR036964">
    <property type="entry name" value="RASGEF_cat_dom_sf"/>
</dbReference>
<dbReference type="PANTHER" id="PTHR23113">
    <property type="entry name" value="GUANINE NUCLEOTIDE EXCHANGE FACTOR"/>
    <property type="match status" value="1"/>
</dbReference>
<organism evidence="5 6">
    <name type="scientific">Entamoeba invadens IP1</name>
    <dbReference type="NCBI Taxonomy" id="370355"/>
    <lineage>
        <taxon>Eukaryota</taxon>
        <taxon>Amoebozoa</taxon>
        <taxon>Evosea</taxon>
        <taxon>Archamoebae</taxon>
        <taxon>Mastigamoebida</taxon>
        <taxon>Entamoebidae</taxon>
        <taxon>Entamoeba</taxon>
    </lineage>
</organism>
<feature type="domain" description="Ras-GEF" evidence="4">
    <location>
        <begin position="331"/>
        <end position="531"/>
    </location>
</feature>
<evidence type="ECO:0000313" key="5">
    <source>
        <dbReference type="EMBL" id="ELP90005.1"/>
    </source>
</evidence>
<dbReference type="RefSeq" id="XP_004256776.1">
    <property type="nucleotide sequence ID" value="XM_004256728.1"/>
</dbReference>
<evidence type="ECO:0000313" key="6">
    <source>
        <dbReference type="Proteomes" id="UP000014680"/>
    </source>
</evidence>
<gene>
    <name evidence="5" type="ORF">EIN_403290</name>
</gene>
<evidence type="ECO:0000256" key="1">
    <source>
        <dbReference type="ARBA" id="ARBA00022658"/>
    </source>
</evidence>
<evidence type="ECO:0000256" key="3">
    <source>
        <dbReference type="SAM" id="MobiDB-lite"/>
    </source>
</evidence>
<dbReference type="AlphaFoldDB" id="A0A0A1U6Q9"/>
<dbReference type="PROSITE" id="PS00720">
    <property type="entry name" value="RASGEF"/>
    <property type="match status" value="1"/>
</dbReference>
<protein>
    <recommendedName>
        <fullName evidence="4">Ras-GEF domain-containing protein</fullName>
    </recommendedName>
</protein>
<dbReference type="Gene3D" id="1.10.840.10">
    <property type="entry name" value="Ras guanine-nucleotide exchange factors catalytic domain"/>
    <property type="match status" value="1"/>
</dbReference>
<evidence type="ECO:0000259" key="4">
    <source>
        <dbReference type="PROSITE" id="PS50009"/>
    </source>
</evidence>
<dbReference type="PANTHER" id="PTHR23113:SF99">
    <property type="entry name" value="RASGEF DOMAIN-CONTAINING PROTEIN"/>
    <property type="match status" value="1"/>
</dbReference>
<dbReference type="Proteomes" id="UP000014680">
    <property type="component" value="Unassembled WGS sequence"/>
</dbReference>
<dbReference type="EMBL" id="KB206537">
    <property type="protein sequence ID" value="ELP90005.1"/>
    <property type="molecule type" value="Genomic_DNA"/>
</dbReference>
<dbReference type="InterPro" id="IPR001895">
    <property type="entry name" value="RASGEF_cat_dom"/>
</dbReference>
<feature type="compositionally biased region" description="Low complexity" evidence="3">
    <location>
        <begin position="270"/>
        <end position="285"/>
    </location>
</feature>
<keyword evidence="6" id="KW-1185">Reference proteome</keyword>
<dbReference type="InterPro" id="IPR008937">
    <property type="entry name" value="Ras-like_GEF"/>
</dbReference>
<accession>A0A0A1U6Q9</accession>
<dbReference type="GO" id="GO:0005085">
    <property type="term" value="F:guanyl-nucleotide exchange factor activity"/>
    <property type="evidence" value="ECO:0007669"/>
    <property type="project" value="UniProtKB-KW"/>
</dbReference>
<dbReference type="Pfam" id="PF00617">
    <property type="entry name" value="RasGEF"/>
    <property type="match status" value="1"/>
</dbReference>
<dbReference type="PROSITE" id="PS50009">
    <property type="entry name" value="RASGEF_CAT"/>
    <property type="match status" value="1"/>
</dbReference>
<sequence>MKLHRNGLTRSFGKLRDLFTTETDNRKSDSAILTTVSVALVGLLADKFVFADILMYFNKTKFMIIQDETEVYISDTRTIVWRLEKNRRIILETIVRKMKESNSTSKELQYLVFNRAKVLPPQCEKFASDLFKNTDVIFSKDGDPTYDENGAIIECTKTQFFIQYFDPFANEELIRIMKVSSSIIATHEEMVKLFVDQVDRIIELSNDETVPKYFLSTIAKRAQLALLSYLETHRLTNPEKNKITCAYSSEFFTTQFLLDLQSLMLEESPKTTPRTTRTPKRQNPTKGKRLTESKGLSDSLISHSQIANEEIDECDGEVVDKVDYSNLVSLNAKTFSEQLVQFDYDNFMKLEKRDLVDLDKSKSVSIYLQKLKGLELMMVETIKDEKSFGFFLKVADDCLRLGDYNIAHLIFSAIIKQSITFQKEFAKLSKAKTFLYNKLYEIFSIEKNMARYRASIKRINTLSPRIPIFSVFLKDMISIQQFDTFTGEKLNYSKMKTMTDVLEVIEMGKMNNYSFSQIEGFQNFLKTSSSM</sequence>
<dbReference type="InterPro" id="IPR019804">
    <property type="entry name" value="Ras_G-nucl-exch_fac_CS"/>
</dbReference>
<proteinExistence type="predicted"/>
<dbReference type="OrthoDB" id="27920at2759"/>
<dbReference type="OMA" id="ASTEFIH"/>
<dbReference type="VEuPathDB" id="AmoebaDB:EIN_403290"/>
<feature type="region of interest" description="Disordered" evidence="3">
    <location>
        <begin position="268"/>
        <end position="297"/>
    </location>
</feature>
<reference evidence="5 6" key="1">
    <citation type="submission" date="2012-10" db="EMBL/GenBank/DDBJ databases">
        <authorList>
            <person name="Zafar N."/>
            <person name="Inman J."/>
            <person name="Hall N."/>
            <person name="Lorenzi H."/>
            <person name="Caler E."/>
        </authorList>
    </citation>
    <scope>NUCLEOTIDE SEQUENCE [LARGE SCALE GENOMIC DNA]</scope>
    <source>
        <strain evidence="5 6">IP1</strain>
    </source>
</reference>
<dbReference type="GO" id="GO:0005886">
    <property type="term" value="C:plasma membrane"/>
    <property type="evidence" value="ECO:0007669"/>
    <property type="project" value="TreeGrafter"/>
</dbReference>
<evidence type="ECO:0000256" key="2">
    <source>
        <dbReference type="PROSITE-ProRule" id="PRU00168"/>
    </source>
</evidence>
<dbReference type="SUPFAM" id="SSF48366">
    <property type="entry name" value="Ras GEF"/>
    <property type="match status" value="1"/>
</dbReference>